<dbReference type="GeneID" id="76463128"/>
<keyword evidence="1" id="KW-1133">Transmembrane helix</keyword>
<evidence type="ECO:0000256" key="1">
    <source>
        <dbReference type="SAM" id="Phobius"/>
    </source>
</evidence>
<sequence>MLYQIASFLLDVLGGLFAGACLLRLYMQWQRVGFANPVGGLVFALTDWLVIPLRRVLVPVGRWDGASLVAALLLQLVQYFLLALMWADSAWTWLPWLALLGLMRVVVSGLTGLLIVHAVLSWVQGRSVLADMLARLSAPLLRPLRRVMPLVHGIDFTPLLALVLLQVLMIVLGHLQASVLR</sequence>
<evidence type="ECO:0000313" key="2">
    <source>
        <dbReference type="EMBL" id="ABM60555.1"/>
    </source>
</evidence>
<dbReference type="STRING" id="391735.Veis_4865"/>
<feature type="transmembrane region" description="Helical" evidence="1">
    <location>
        <begin position="7"/>
        <end position="27"/>
    </location>
</feature>
<reference evidence="3" key="1">
    <citation type="submission" date="2006-12" db="EMBL/GenBank/DDBJ databases">
        <title>Complete sequence of chromosome 1 of Verminephrobacter eiseniae EF01-2.</title>
        <authorList>
            <person name="Copeland A."/>
            <person name="Lucas S."/>
            <person name="Lapidus A."/>
            <person name="Barry K."/>
            <person name="Detter J.C."/>
            <person name="Glavina del Rio T."/>
            <person name="Dalin E."/>
            <person name="Tice H."/>
            <person name="Pitluck S."/>
            <person name="Chertkov O."/>
            <person name="Brettin T."/>
            <person name="Bruce D."/>
            <person name="Han C."/>
            <person name="Tapia R."/>
            <person name="Gilna P."/>
            <person name="Schmutz J."/>
            <person name="Larimer F."/>
            <person name="Land M."/>
            <person name="Hauser L."/>
            <person name="Kyrpides N."/>
            <person name="Kim E."/>
            <person name="Stahl D."/>
            <person name="Richardson P."/>
        </authorList>
    </citation>
    <scope>NUCLEOTIDE SEQUENCE [LARGE SCALE GENOMIC DNA]</scope>
    <source>
        <strain evidence="3">EF01-2</strain>
    </source>
</reference>
<keyword evidence="1" id="KW-0812">Transmembrane</keyword>
<dbReference type="EMBL" id="CP000542">
    <property type="protein sequence ID" value="ABM60555.1"/>
    <property type="molecule type" value="Genomic_DNA"/>
</dbReference>
<dbReference type="InterPro" id="IPR003425">
    <property type="entry name" value="CCB3/YggT"/>
</dbReference>
<dbReference type="HOGENOM" id="CLU_089905_0_2_4"/>
<dbReference type="eggNOG" id="COG0762">
    <property type="taxonomic scope" value="Bacteria"/>
</dbReference>
<evidence type="ECO:0008006" key="4">
    <source>
        <dbReference type="Google" id="ProtNLM"/>
    </source>
</evidence>
<organism evidence="2 3">
    <name type="scientific">Verminephrobacter eiseniae (strain EF01-2)</name>
    <dbReference type="NCBI Taxonomy" id="391735"/>
    <lineage>
        <taxon>Bacteria</taxon>
        <taxon>Pseudomonadati</taxon>
        <taxon>Pseudomonadota</taxon>
        <taxon>Betaproteobacteria</taxon>
        <taxon>Burkholderiales</taxon>
        <taxon>Comamonadaceae</taxon>
        <taxon>Verminephrobacter</taxon>
    </lineage>
</organism>
<gene>
    <name evidence="2" type="ordered locus">Veis_4865</name>
</gene>
<feature type="transmembrane region" description="Helical" evidence="1">
    <location>
        <begin position="93"/>
        <end position="123"/>
    </location>
</feature>
<name>A1WSE8_VEREI</name>
<dbReference type="OrthoDB" id="9806665at2"/>
<dbReference type="GO" id="GO:0016020">
    <property type="term" value="C:membrane"/>
    <property type="evidence" value="ECO:0007669"/>
    <property type="project" value="InterPro"/>
</dbReference>
<evidence type="ECO:0000313" key="3">
    <source>
        <dbReference type="Proteomes" id="UP000000374"/>
    </source>
</evidence>
<feature type="transmembrane region" description="Helical" evidence="1">
    <location>
        <begin position="33"/>
        <end position="53"/>
    </location>
</feature>
<dbReference type="KEGG" id="vei:Veis_4865"/>
<accession>A1WSE8</accession>
<dbReference type="RefSeq" id="WP_011812533.1">
    <property type="nucleotide sequence ID" value="NC_008786.1"/>
</dbReference>
<keyword evidence="1" id="KW-0472">Membrane</keyword>
<protein>
    <recommendedName>
        <fullName evidence="4">YggT family protein</fullName>
    </recommendedName>
</protein>
<dbReference type="Proteomes" id="UP000000374">
    <property type="component" value="Chromosome"/>
</dbReference>
<feature type="transmembrane region" description="Helical" evidence="1">
    <location>
        <begin position="65"/>
        <end position="87"/>
    </location>
</feature>
<keyword evidence="3" id="KW-1185">Reference proteome</keyword>
<dbReference type="Pfam" id="PF02325">
    <property type="entry name" value="CCB3_YggT"/>
    <property type="match status" value="2"/>
</dbReference>
<dbReference type="AlphaFoldDB" id="A1WSE8"/>
<proteinExistence type="predicted"/>
<feature type="transmembrane region" description="Helical" evidence="1">
    <location>
        <begin position="150"/>
        <end position="175"/>
    </location>
</feature>